<evidence type="ECO:0000313" key="3">
    <source>
        <dbReference type="EMBL" id="MQY22661.1"/>
    </source>
</evidence>
<evidence type="ECO:0000313" key="4">
    <source>
        <dbReference type="Proteomes" id="UP000438448"/>
    </source>
</evidence>
<keyword evidence="1" id="KW-0175">Coiled coil</keyword>
<reference evidence="3 4" key="1">
    <citation type="submission" date="2019-10" db="EMBL/GenBank/DDBJ databases">
        <title>Nocardia macrotermitis sp. nov. and Nocardia aurantia sp. nov., isolated from the gut of fungus growing-termite Macrotermes natalensis.</title>
        <authorList>
            <person name="Benndorf R."/>
            <person name="Schwitalla J."/>
            <person name="Martin K."/>
            <person name="De Beer W."/>
            <person name="Kaster A.-K."/>
            <person name="Vollmers J."/>
            <person name="Poulsen M."/>
            <person name="Beemelmanns C."/>
        </authorList>
    </citation>
    <scope>NUCLEOTIDE SEQUENCE [LARGE SCALE GENOMIC DNA]</scope>
    <source>
        <strain evidence="3 4">RB20</strain>
    </source>
</reference>
<name>A0A7K0DAW8_9NOCA</name>
<dbReference type="Gene3D" id="1.25.40.10">
    <property type="entry name" value="Tetratricopeptide repeat domain"/>
    <property type="match status" value="2"/>
</dbReference>
<protein>
    <submittedName>
        <fullName evidence="3">Regulatory protein AfsR</fullName>
    </submittedName>
</protein>
<dbReference type="PANTHER" id="PTHR47691:SF3">
    <property type="entry name" value="HTH-TYPE TRANSCRIPTIONAL REGULATOR RV0890C-RELATED"/>
    <property type="match status" value="1"/>
</dbReference>
<evidence type="ECO:0000256" key="1">
    <source>
        <dbReference type="SAM" id="Coils"/>
    </source>
</evidence>
<dbReference type="InterPro" id="IPR027417">
    <property type="entry name" value="P-loop_NTPase"/>
</dbReference>
<sequence length="811" mass="88429">MTGVGDDRGDSGGGSTHSELSGSGGDIVQARDVQGGVHFHAGGEHRTADDPVPRQLPADVRGFVNRLAELARLDRILAGDPGEPLVCGVSVITGTAGVGKTSLALRWSHRVRERFPDGQLYVDLRGYDAGDPITPGQALDGFLRALGTTPARIPAAESDKAALFRSLLAERRMLVVLDNAATTTQALSLLPGTSGCLAVVTSRSDLPGLAVRAGAKRLTLNVLSENESVTLLRASTSDERIADDAEELAELARLCGRLPLALRIAADRAASRPYVPLSELIADLRDESKLWDALGGEPEDETDVRTVFAWSYRALSEEAAALFRMLSLHPGPEFSTAAAAALGDRPIRQTRYLLDVLVGAHLVEQHAPDRYQFHDLLRAYALDQAQSAERPETRTAALRRTLLWYLLGADAAQTVISPMERHVAFDPDDAPERIWAVATPPAFDNAEQAVHWYNLEHANLVAAVRVAADSAMDRLCWRLHVVLRSIYMRENSFDDWLITGHVALAAARRARDLGGEAEVLESLGIAYTQSGSLAEGAEHHRAALAIRQAIGDRFGEAMSLNGLGLLAFREHDLAAALDSLKQSRAVLHDLGDSMWETLTTVNIAEACLRLDRQGEAEALIRPSLAIFREHQQSANIGNALWLLSTALRELDRSEEALQAAQEAVDIARAHSNHMWEGCWTMELGAVQRTLGRHGEALESYQRAAALHRRIGDRGREAQSWAGAGEVYRELGRPDEAASFHRLAVATQRELDDRWLLASDLEQLGADLRRADNADGARPYLEEARSILAGFDDPKAVRMRRRIAKILEGEVR</sequence>
<proteinExistence type="predicted"/>
<feature type="compositionally biased region" description="Basic and acidic residues" evidence="2">
    <location>
        <begin position="1"/>
        <end position="10"/>
    </location>
</feature>
<dbReference type="AlphaFoldDB" id="A0A7K0DAW8"/>
<dbReference type="PRINTS" id="PR00364">
    <property type="entry name" value="DISEASERSIST"/>
</dbReference>
<dbReference type="InterPro" id="IPR011990">
    <property type="entry name" value="TPR-like_helical_dom_sf"/>
</dbReference>
<dbReference type="GO" id="GO:0043531">
    <property type="term" value="F:ADP binding"/>
    <property type="evidence" value="ECO:0007669"/>
    <property type="project" value="InterPro"/>
</dbReference>
<organism evidence="3 4">
    <name type="scientific">Nocardia macrotermitis</name>
    <dbReference type="NCBI Taxonomy" id="2585198"/>
    <lineage>
        <taxon>Bacteria</taxon>
        <taxon>Bacillati</taxon>
        <taxon>Actinomycetota</taxon>
        <taxon>Actinomycetes</taxon>
        <taxon>Mycobacteriales</taxon>
        <taxon>Nocardiaceae</taxon>
        <taxon>Nocardia</taxon>
    </lineage>
</organism>
<dbReference type="SMART" id="SM00028">
    <property type="entry name" value="TPR"/>
    <property type="match status" value="5"/>
</dbReference>
<dbReference type="Gene3D" id="3.40.50.300">
    <property type="entry name" value="P-loop containing nucleotide triphosphate hydrolases"/>
    <property type="match status" value="1"/>
</dbReference>
<evidence type="ECO:0000256" key="2">
    <source>
        <dbReference type="SAM" id="MobiDB-lite"/>
    </source>
</evidence>
<dbReference type="RefSeq" id="WP_153414430.1">
    <property type="nucleotide sequence ID" value="NZ_WEGK01000014.1"/>
</dbReference>
<dbReference type="Proteomes" id="UP000438448">
    <property type="component" value="Unassembled WGS sequence"/>
</dbReference>
<dbReference type="EMBL" id="WEGK01000014">
    <property type="protein sequence ID" value="MQY22661.1"/>
    <property type="molecule type" value="Genomic_DNA"/>
</dbReference>
<dbReference type="OrthoDB" id="3362145at2"/>
<comment type="caution">
    <text evidence="3">The sequence shown here is derived from an EMBL/GenBank/DDBJ whole genome shotgun (WGS) entry which is preliminary data.</text>
</comment>
<dbReference type="InterPro" id="IPR019734">
    <property type="entry name" value="TPR_rpt"/>
</dbReference>
<keyword evidence="4" id="KW-1185">Reference proteome</keyword>
<gene>
    <name evidence="3" type="primary">afsR_4</name>
    <name evidence="3" type="ORF">NRB20_57790</name>
</gene>
<dbReference type="SUPFAM" id="SSF48452">
    <property type="entry name" value="TPR-like"/>
    <property type="match status" value="2"/>
</dbReference>
<dbReference type="Pfam" id="PF13424">
    <property type="entry name" value="TPR_12"/>
    <property type="match status" value="2"/>
</dbReference>
<dbReference type="SUPFAM" id="SSF52540">
    <property type="entry name" value="P-loop containing nucleoside triphosphate hydrolases"/>
    <property type="match status" value="1"/>
</dbReference>
<feature type="coiled-coil region" evidence="1">
    <location>
        <begin position="643"/>
        <end position="670"/>
    </location>
</feature>
<dbReference type="PANTHER" id="PTHR47691">
    <property type="entry name" value="REGULATOR-RELATED"/>
    <property type="match status" value="1"/>
</dbReference>
<feature type="region of interest" description="Disordered" evidence="2">
    <location>
        <begin position="1"/>
        <end position="27"/>
    </location>
</feature>
<accession>A0A7K0DAW8</accession>